<reference evidence="8" key="1">
    <citation type="submission" date="2021-03" db="EMBL/GenBank/DDBJ databases">
        <authorList>
            <person name="Tagirdzhanova G."/>
        </authorList>
    </citation>
    <scope>NUCLEOTIDE SEQUENCE</scope>
</reference>
<gene>
    <name evidence="8" type="ORF">IMSHALPRED_001040</name>
</gene>
<protein>
    <recommendedName>
        <fullName evidence="6">Solute carrier family 40 member</fullName>
    </recommendedName>
</protein>
<dbReference type="PANTHER" id="PTHR11660:SF57">
    <property type="entry name" value="SOLUTE CARRIER FAMILY 40 MEMBER"/>
    <property type="match status" value="1"/>
</dbReference>
<feature type="transmembrane region" description="Helical" evidence="6">
    <location>
        <begin position="466"/>
        <end position="489"/>
    </location>
</feature>
<evidence type="ECO:0000256" key="2">
    <source>
        <dbReference type="ARBA" id="ARBA00022448"/>
    </source>
</evidence>
<evidence type="ECO:0000256" key="4">
    <source>
        <dbReference type="ARBA" id="ARBA00022989"/>
    </source>
</evidence>
<keyword evidence="9" id="KW-1185">Reference proteome</keyword>
<evidence type="ECO:0000256" key="5">
    <source>
        <dbReference type="ARBA" id="ARBA00023136"/>
    </source>
</evidence>
<comment type="function">
    <text evidence="6">May be involved in iron transport and iron homeostasis.</text>
</comment>
<name>A0A8H3PD02_9LECA</name>
<evidence type="ECO:0000256" key="6">
    <source>
        <dbReference type="RuleBase" id="RU365065"/>
    </source>
</evidence>
<dbReference type="Proteomes" id="UP000664534">
    <property type="component" value="Unassembled WGS sequence"/>
</dbReference>
<comment type="caution">
    <text evidence="8">The sequence shown here is derived from an EMBL/GenBank/DDBJ whole genome shotgun (WGS) entry which is preliminary data.</text>
</comment>
<comment type="subcellular location">
    <subcellularLocation>
        <location evidence="1 6">Membrane</location>
        <topology evidence="1 6">Multi-pass membrane protein</topology>
    </subcellularLocation>
</comment>
<feature type="transmembrane region" description="Helical" evidence="6">
    <location>
        <begin position="530"/>
        <end position="553"/>
    </location>
</feature>
<comment type="similarity">
    <text evidence="6">Belongs to the ferroportin (FP) (TC 2.A.100) family. SLC40A subfamily.</text>
</comment>
<sequence length="564" mass="61354">MFQLGSSPDWTIYNLYLCHFLSTWNARSYEFASVLFTAAAFPEGLSAASWIGITTSLAIIVFASSLGRWVDHAPSRLRTLLTTVSINRVVVIVACVCWVIIITKDVQEDVPKSIGDAIEPTDARPLKLHQWKDATFLLILALGISERLSRLANLISIERDWVPTMVTAGATDKQQPPYDLSRLNAVMSRIDLICKLGSPIAISAFMSATKSPRLGAILLIGLNLMTWPLEYGTAKIVWQGNEQLREEKVVDVSEAKDIAVSGSQDGVGFTSDNLLNALKAVLGWFSQYGRSLQQYFSTEVWMPSLAMSTLHFSILTFSSTLIVFLVNSGFSMTLITCAEVLSAAFEMSSTFLFPWAVRVLGNRHPTYIPLSPDDEIDNNPPSKPSTPLRSTFAIHDPNPDPPSTEHTQTAAVSTLGLLALTLTLLALIPSVPAIWHIAISPLPITPNNQPNNPPSSAWHTHRPTTLIIIIFIALSRLGRFTGALCAQQLAQSCVPPAQRSVFAGAEAGFAAAFGLAHYVITVVWSRREQFGIVALASVGVVAAGVGGYAVWWVGRRGRRLGGWG</sequence>
<keyword evidence="4 6" id="KW-1133">Transmembrane helix</keyword>
<evidence type="ECO:0000256" key="7">
    <source>
        <dbReference type="SAM" id="MobiDB-lite"/>
    </source>
</evidence>
<feature type="transmembrane region" description="Helical" evidence="6">
    <location>
        <begin position="79"/>
        <end position="101"/>
    </location>
</feature>
<feature type="transmembrane region" description="Helical" evidence="6">
    <location>
        <begin position="501"/>
        <end position="524"/>
    </location>
</feature>
<proteinExistence type="inferred from homology"/>
<feature type="transmembrane region" description="Helical" evidence="6">
    <location>
        <begin position="415"/>
        <end position="438"/>
    </location>
</feature>
<dbReference type="GO" id="GO:0005381">
    <property type="term" value="F:iron ion transmembrane transporter activity"/>
    <property type="evidence" value="ECO:0007669"/>
    <property type="project" value="UniProtKB-UniRule"/>
</dbReference>
<keyword evidence="3 6" id="KW-0812">Transmembrane</keyword>
<evidence type="ECO:0000256" key="1">
    <source>
        <dbReference type="ARBA" id="ARBA00004141"/>
    </source>
</evidence>
<dbReference type="EMBL" id="CAJPDT010000110">
    <property type="protein sequence ID" value="CAF9938656.1"/>
    <property type="molecule type" value="Genomic_DNA"/>
</dbReference>
<keyword evidence="5 6" id="KW-0472">Membrane</keyword>
<comment type="caution">
    <text evidence="6">Lacks conserved residue(s) required for the propagation of feature annotation.</text>
</comment>
<evidence type="ECO:0000313" key="8">
    <source>
        <dbReference type="EMBL" id="CAF9938656.1"/>
    </source>
</evidence>
<keyword evidence="6" id="KW-0406">Ion transport</keyword>
<dbReference type="InterPro" id="IPR009716">
    <property type="entry name" value="Ferroportin-1"/>
</dbReference>
<dbReference type="PANTHER" id="PTHR11660">
    <property type="entry name" value="SOLUTE CARRIER FAMILY 40 MEMBER"/>
    <property type="match status" value="1"/>
</dbReference>
<dbReference type="AlphaFoldDB" id="A0A8H3PD02"/>
<dbReference type="GO" id="GO:0016020">
    <property type="term" value="C:membrane"/>
    <property type="evidence" value="ECO:0007669"/>
    <property type="project" value="UniProtKB-SubCell"/>
</dbReference>
<feature type="transmembrane region" description="Helical" evidence="6">
    <location>
        <begin position="47"/>
        <end position="67"/>
    </location>
</feature>
<evidence type="ECO:0000256" key="3">
    <source>
        <dbReference type="ARBA" id="ARBA00022692"/>
    </source>
</evidence>
<feature type="transmembrane region" description="Helical" evidence="6">
    <location>
        <begin position="300"/>
        <end position="326"/>
    </location>
</feature>
<dbReference type="Pfam" id="PF06963">
    <property type="entry name" value="FPN1"/>
    <property type="match status" value="2"/>
</dbReference>
<accession>A0A8H3PD02</accession>
<organism evidence="8 9">
    <name type="scientific">Imshaugia aleurites</name>
    <dbReference type="NCBI Taxonomy" id="172621"/>
    <lineage>
        <taxon>Eukaryota</taxon>
        <taxon>Fungi</taxon>
        <taxon>Dikarya</taxon>
        <taxon>Ascomycota</taxon>
        <taxon>Pezizomycotina</taxon>
        <taxon>Lecanoromycetes</taxon>
        <taxon>OSLEUM clade</taxon>
        <taxon>Lecanoromycetidae</taxon>
        <taxon>Lecanorales</taxon>
        <taxon>Lecanorineae</taxon>
        <taxon>Parmeliaceae</taxon>
        <taxon>Imshaugia</taxon>
    </lineage>
</organism>
<keyword evidence="2 6" id="KW-0813">Transport</keyword>
<dbReference type="OrthoDB" id="648861at2759"/>
<evidence type="ECO:0000313" key="9">
    <source>
        <dbReference type="Proteomes" id="UP000664534"/>
    </source>
</evidence>
<feature type="region of interest" description="Disordered" evidence="7">
    <location>
        <begin position="371"/>
        <end position="407"/>
    </location>
</feature>